<dbReference type="SUPFAM" id="SSF57850">
    <property type="entry name" value="RING/U-box"/>
    <property type="match status" value="1"/>
</dbReference>
<evidence type="ECO:0000256" key="3">
    <source>
        <dbReference type="ARBA" id="ARBA00022833"/>
    </source>
</evidence>
<dbReference type="InterPro" id="IPR013083">
    <property type="entry name" value="Znf_RING/FYVE/PHD"/>
</dbReference>
<proteinExistence type="predicted"/>
<dbReference type="InterPro" id="IPR047126">
    <property type="entry name" value="RNF141-like"/>
</dbReference>
<dbReference type="Pfam" id="PF00097">
    <property type="entry name" value="zf-C3HC4"/>
    <property type="match status" value="1"/>
</dbReference>
<dbReference type="InterPro" id="IPR017907">
    <property type="entry name" value="Znf_RING_CS"/>
</dbReference>
<dbReference type="InterPro" id="IPR018957">
    <property type="entry name" value="Znf_C3HC4_RING-type"/>
</dbReference>
<accession>A0A5J6VJH2</accession>
<keyword evidence="3" id="KW-0862">Zinc</keyword>
<keyword evidence="2 4" id="KW-0863">Zinc-finger</keyword>
<dbReference type="EMBL" id="MN448274">
    <property type="protein sequence ID" value="QFG73928.1"/>
    <property type="molecule type" value="Genomic_DNA"/>
</dbReference>
<dbReference type="InterPro" id="IPR001841">
    <property type="entry name" value="Znf_RING"/>
</dbReference>
<name>A0A5J6VJH2_9VIRU</name>
<reference evidence="6" key="1">
    <citation type="journal article" date="2019" name="Philos. Trans. R. Soc. Lond., B, Biol. Sci.">
        <title>Targeted metagenomic recovery of four divergent viruses reveals shared and distinctive characteristics of giant viruses of marine eukaryotes.</title>
        <authorList>
            <person name="Needham D.M."/>
            <person name="Poirier C."/>
            <person name="Hehenberger E."/>
            <person name="Jimenez V."/>
            <person name="Swalwell J.E."/>
            <person name="Santoro A.E."/>
            <person name="Worden A.Z."/>
        </authorList>
    </citation>
    <scope>NUCLEOTIDE SEQUENCE</scope>
    <source>
        <strain evidence="6">OPacV-662</strain>
    </source>
</reference>
<dbReference type="PROSITE" id="PS50089">
    <property type="entry name" value="ZF_RING_2"/>
    <property type="match status" value="1"/>
</dbReference>
<keyword evidence="1" id="KW-0479">Metal-binding</keyword>
<evidence type="ECO:0000256" key="1">
    <source>
        <dbReference type="ARBA" id="ARBA00022723"/>
    </source>
</evidence>
<dbReference type="PANTHER" id="PTHR12109">
    <property type="entry name" value="RING FINGER PROTEIN 141-RELATED"/>
    <property type="match status" value="1"/>
</dbReference>
<evidence type="ECO:0000256" key="2">
    <source>
        <dbReference type="ARBA" id="ARBA00022771"/>
    </source>
</evidence>
<feature type="domain" description="RING-type" evidence="5">
    <location>
        <begin position="352"/>
        <end position="390"/>
    </location>
</feature>
<organism evidence="6">
    <name type="scientific">Megaviridae environmental sample</name>
    <dbReference type="NCBI Taxonomy" id="1737588"/>
    <lineage>
        <taxon>Viruses</taxon>
        <taxon>Varidnaviria</taxon>
        <taxon>Bamfordvirae</taxon>
        <taxon>Nucleocytoviricota</taxon>
        <taxon>Megaviricetes</taxon>
        <taxon>Imitervirales</taxon>
        <taxon>Mimiviridae</taxon>
        <taxon>environmental samples</taxon>
    </lineage>
</organism>
<evidence type="ECO:0000313" key="6">
    <source>
        <dbReference type="EMBL" id="QFG73928.1"/>
    </source>
</evidence>
<dbReference type="PROSITE" id="PS00518">
    <property type="entry name" value="ZF_RING_1"/>
    <property type="match status" value="1"/>
</dbReference>
<protein>
    <recommendedName>
        <fullName evidence="5">RING-type domain-containing protein</fullName>
    </recommendedName>
</protein>
<dbReference type="GO" id="GO:0008270">
    <property type="term" value="F:zinc ion binding"/>
    <property type="evidence" value="ECO:0007669"/>
    <property type="project" value="UniProtKB-KW"/>
</dbReference>
<dbReference type="SMART" id="SM00184">
    <property type="entry name" value="RING"/>
    <property type="match status" value="1"/>
</dbReference>
<dbReference type="Gene3D" id="3.30.40.10">
    <property type="entry name" value="Zinc/RING finger domain, C3HC4 (zinc finger)"/>
    <property type="match status" value="1"/>
</dbReference>
<evidence type="ECO:0000256" key="4">
    <source>
        <dbReference type="PROSITE-ProRule" id="PRU00175"/>
    </source>
</evidence>
<evidence type="ECO:0000259" key="5">
    <source>
        <dbReference type="PROSITE" id="PS50089"/>
    </source>
</evidence>
<sequence length="513" mass="60679">MQVEFKFITIRGKIPLVHIQRLDDSVFGIDMMNYMVIPKLETSSYKKISHWDIKVVKINTFLNYVCLEFNTIITPKLALPNIVLSYLKKRYEGEATSMPIHNIPNWMSRIEKYKTMTMNLHNYIQILDSDYYIDIFNPCNMYTIDELNKTTLNIPMYGGLILYEDNISVEERIAEYCIQSKQRTLVLTTTSTFNNWKTYESKYLDVANYINYDTSSYERIILCRPSNYILSRFHHVEKPFWILSSKMPDDKFIEQIYSPRSLYSDDLCNSIKTRRSIRCGRKWSIDIQKPKVIIHRIKRVSSKINTLNTLDIEKDIDIQQLIHDEFLLAFKISSEFHKVDFLTVPCIGDKMCNICYEEANCITVCNHSYCYSCIIEWWRKTEKKTCPVCRGSMIPIKTTYPKVPQKIDYIKKLVSSLENWIMITPLMAIHDIIKNELPDAIIIDPHTCKNNMHYNVKHLIFLHPLIDSKGRQNKAFEESIINTYDEMDNNMTVHYVLDEQFKESQVFENEPYH</sequence>